<reference evidence="8" key="1">
    <citation type="journal article" date="2019" name="Int. J. Syst. Evol. Microbiol.">
        <title>The Global Catalogue of Microorganisms (GCM) 10K type strain sequencing project: providing services to taxonomists for standard genome sequencing and annotation.</title>
        <authorList>
            <consortium name="The Broad Institute Genomics Platform"/>
            <consortium name="The Broad Institute Genome Sequencing Center for Infectious Disease"/>
            <person name="Wu L."/>
            <person name="Ma J."/>
        </authorList>
    </citation>
    <scope>NUCLEOTIDE SEQUENCE [LARGE SCALE GENOMIC DNA]</scope>
    <source>
        <strain evidence="8">JCM 11650</strain>
    </source>
</reference>
<keyword evidence="6 7" id="KW-0449">Lipoprotein</keyword>
<evidence type="ECO:0000313" key="7">
    <source>
        <dbReference type="EMBL" id="MFC4621903.1"/>
    </source>
</evidence>
<evidence type="ECO:0000256" key="3">
    <source>
        <dbReference type="ARBA" id="ARBA00023136"/>
    </source>
</evidence>
<evidence type="ECO:0000256" key="5">
    <source>
        <dbReference type="ARBA" id="ARBA00023237"/>
    </source>
</evidence>
<keyword evidence="4" id="KW-0564">Palmitate</keyword>
<proteinExistence type="predicted"/>
<dbReference type="Proteomes" id="UP001595967">
    <property type="component" value="Unassembled WGS sequence"/>
</dbReference>
<accession>A0ABV9GXT6</accession>
<dbReference type="Pfam" id="PF13627">
    <property type="entry name" value="LptM_cons"/>
    <property type="match status" value="1"/>
</dbReference>
<sequence>MPRSSSLARLLCAAAVAAVLTVLSGCGQRGPLFLPDSAAAALPAPLPAQI</sequence>
<keyword evidence="2" id="KW-0732">Signal</keyword>
<dbReference type="NCBIfam" id="NF047847">
    <property type="entry name" value="SS_mature_LptM"/>
    <property type="match status" value="1"/>
</dbReference>
<evidence type="ECO:0000256" key="4">
    <source>
        <dbReference type="ARBA" id="ARBA00023139"/>
    </source>
</evidence>
<evidence type="ECO:0000313" key="8">
    <source>
        <dbReference type="Proteomes" id="UP001595967"/>
    </source>
</evidence>
<comment type="caution">
    <text evidence="7">The sequence shown here is derived from an EMBL/GenBank/DDBJ whole genome shotgun (WGS) entry which is preliminary data.</text>
</comment>
<name>A0ABV9GXT6_9BURK</name>
<dbReference type="InterPro" id="IPR032831">
    <property type="entry name" value="LptM_cons"/>
</dbReference>
<keyword evidence="3" id="KW-0472">Membrane</keyword>
<gene>
    <name evidence="7" type="ORF">ACFO3A_06690</name>
</gene>
<organism evidence="7 8">
    <name type="scientific">Comamonas nitrativorans</name>
    <dbReference type="NCBI Taxonomy" id="108437"/>
    <lineage>
        <taxon>Bacteria</taxon>
        <taxon>Pseudomonadati</taxon>
        <taxon>Pseudomonadota</taxon>
        <taxon>Betaproteobacteria</taxon>
        <taxon>Burkholderiales</taxon>
        <taxon>Comamonadaceae</taxon>
        <taxon>Comamonas</taxon>
    </lineage>
</organism>
<keyword evidence="8" id="KW-1185">Reference proteome</keyword>
<protein>
    <submittedName>
        <fullName evidence="7">Lipoprotein</fullName>
    </submittedName>
</protein>
<dbReference type="EMBL" id="JBHSEW010000005">
    <property type="protein sequence ID" value="MFC4621903.1"/>
    <property type="molecule type" value="Genomic_DNA"/>
</dbReference>
<comment type="subcellular location">
    <subcellularLocation>
        <location evidence="1">Cell outer membrane</location>
        <topology evidence="1">Lipid-anchor</topology>
    </subcellularLocation>
</comment>
<evidence type="ECO:0000256" key="2">
    <source>
        <dbReference type="ARBA" id="ARBA00022729"/>
    </source>
</evidence>
<evidence type="ECO:0000256" key="1">
    <source>
        <dbReference type="ARBA" id="ARBA00004459"/>
    </source>
</evidence>
<dbReference type="RefSeq" id="WP_377725063.1">
    <property type="nucleotide sequence ID" value="NZ_JBHSEW010000005.1"/>
</dbReference>
<evidence type="ECO:0000256" key="6">
    <source>
        <dbReference type="ARBA" id="ARBA00023288"/>
    </source>
</evidence>
<dbReference type="PROSITE" id="PS51257">
    <property type="entry name" value="PROKAR_LIPOPROTEIN"/>
    <property type="match status" value="1"/>
</dbReference>
<keyword evidence="5" id="KW-0998">Cell outer membrane</keyword>